<gene>
    <name evidence="3" type="primary">TSNARE1_1</name>
    <name evidence="3" type="ORF">EYF80_001375</name>
</gene>
<accession>A0A4Z2JH66</accession>
<keyword evidence="4" id="KW-1185">Reference proteome</keyword>
<sequence length="327" mass="36293">MSFSTLKPIQAGPAALFGPISHGSPPDPPEEEEEVSSWKCLVGSSAAGRRPWMGRNFLLQLRSNLPPDVCRYDYREEPECTAIPPPPPPPSAARDAISPTWRAACRMLQPCTETRERKKKEKRRRGGEEMGGRGCLFKLIISPAESGRLHGFQTQLKEDVPIRERGELSSWPYLAPCGTLPDQSYHRHYWTLPADRAPVDRAHAIAQSGWQRTRHQPSGRMSYGSIDGGSFGSRNPFGGPTSQGYQPVATQVSPSELQDVFQETSSNIFQINANVVTLEKNLQSLGTSRDTEELRQSLCFGELTEWSDHMCSALQHRGGRAGDFQGF</sequence>
<dbReference type="AlphaFoldDB" id="A0A4Z2JH66"/>
<dbReference type="EMBL" id="SRLO01000005">
    <property type="protein sequence ID" value="TNN88592.1"/>
    <property type="molecule type" value="Genomic_DNA"/>
</dbReference>
<dbReference type="GO" id="GO:0016020">
    <property type="term" value="C:membrane"/>
    <property type="evidence" value="ECO:0007669"/>
    <property type="project" value="InterPro"/>
</dbReference>
<dbReference type="Gene3D" id="1.20.58.70">
    <property type="match status" value="1"/>
</dbReference>
<reference evidence="3 4" key="1">
    <citation type="submission" date="2019-03" db="EMBL/GenBank/DDBJ databases">
        <title>First draft genome of Liparis tanakae, snailfish: a comprehensive survey of snailfish specific genes.</title>
        <authorList>
            <person name="Kim W."/>
            <person name="Song I."/>
            <person name="Jeong J.-H."/>
            <person name="Kim D."/>
            <person name="Kim S."/>
            <person name="Ryu S."/>
            <person name="Song J.Y."/>
            <person name="Lee S.K."/>
        </authorList>
    </citation>
    <scope>NUCLEOTIDE SEQUENCE [LARGE SCALE GENOMIC DNA]</scope>
    <source>
        <tissue evidence="3">Muscle</tissue>
    </source>
</reference>
<feature type="region of interest" description="Disordered" evidence="1">
    <location>
        <begin position="1"/>
        <end position="37"/>
    </location>
</feature>
<evidence type="ECO:0000259" key="2">
    <source>
        <dbReference type="Pfam" id="PF14523"/>
    </source>
</evidence>
<dbReference type="Pfam" id="PF14523">
    <property type="entry name" value="Syntaxin_2"/>
    <property type="match status" value="1"/>
</dbReference>
<evidence type="ECO:0000256" key="1">
    <source>
        <dbReference type="SAM" id="MobiDB-lite"/>
    </source>
</evidence>
<name>A0A4Z2JH66_9TELE</name>
<proteinExistence type="predicted"/>
<dbReference type="OrthoDB" id="75754at2759"/>
<feature type="domain" description="Syntaxin N-terminal" evidence="2">
    <location>
        <begin position="261"/>
        <end position="301"/>
    </location>
</feature>
<comment type="caution">
    <text evidence="3">The sequence shown here is derived from an EMBL/GenBank/DDBJ whole genome shotgun (WGS) entry which is preliminary data.</text>
</comment>
<evidence type="ECO:0000313" key="3">
    <source>
        <dbReference type="EMBL" id="TNN88592.1"/>
    </source>
</evidence>
<protein>
    <submittedName>
        <fullName evidence="3">t-SNARE domain-containing protein 1</fullName>
    </submittedName>
</protein>
<organism evidence="3 4">
    <name type="scientific">Liparis tanakae</name>
    <name type="common">Tanaka's snailfish</name>
    <dbReference type="NCBI Taxonomy" id="230148"/>
    <lineage>
        <taxon>Eukaryota</taxon>
        <taxon>Metazoa</taxon>
        <taxon>Chordata</taxon>
        <taxon>Craniata</taxon>
        <taxon>Vertebrata</taxon>
        <taxon>Euteleostomi</taxon>
        <taxon>Actinopterygii</taxon>
        <taxon>Neopterygii</taxon>
        <taxon>Teleostei</taxon>
        <taxon>Neoteleostei</taxon>
        <taxon>Acanthomorphata</taxon>
        <taxon>Eupercaria</taxon>
        <taxon>Perciformes</taxon>
        <taxon>Cottioidei</taxon>
        <taxon>Cottales</taxon>
        <taxon>Liparidae</taxon>
        <taxon>Liparis</taxon>
    </lineage>
</organism>
<dbReference type="Proteomes" id="UP000314294">
    <property type="component" value="Unassembled WGS sequence"/>
</dbReference>
<dbReference type="InterPro" id="IPR006011">
    <property type="entry name" value="Syntaxin_N"/>
</dbReference>
<evidence type="ECO:0000313" key="4">
    <source>
        <dbReference type="Proteomes" id="UP000314294"/>
    </source>
</evidence>